<comment type="similarity">
    <text evidence="1">Belongs to the ATP-dependent DNA ligase family.</text>
</comment>
<dbReference type="EC" id="6.5.1.1" evidence="2"/>
<sequence length="312" mass="36236">MDLIQPMEPILEDRIVTGDEWIHQIKWDGIRGITYIEAGKIHLFTKKGRERTAYYPELESLKNLFKGDQAILDGELIVLDESDKPSFEDILKRERIKTDKNLKYYTTKYPIKYVVFDLLALNGNDIRKQPLNVRKELLVNQLEQDDTIAITDDFKDGNKLMALMKDRGWEGIVSKKINSYYSPGKSHHDWIKTKIYKKILTVVGGIRWKNGVPSSLLLGVFRNQKLSYVGKVNAVFKEGDLVLLNDYLVHLQQKHSPFVDNVDNKGVIWLKPILTCWVQFMEWTSDFKLRHPKILGFSTLKPQKADGTEWVL</sequence>
<dbReference type="RefSeq" id="WP_069657098.1">
    <property type="nucleotide sequence ID" value="NZ_MIJF01000035.1"/>
</dbReference>
<dbReference type="CDD" id="cd07906">
    <property type="entry name" value="Adenylation_DNA_ligase_LigD_LigC"/>
    <property type="match status" value="1"/>
</dbReference>
<dbReference type="GO" id="GO:0006310">
    <property type="term" value="P:DNA recombination"/>
    <property type="evidence" value="ECO:0007669"/>
    <property type="project" value="InterPro"/>
</dbReference>
<dbReference type="GO" id="GO:0006281">
    <property type="term" value="P:DNA repair"/>
    <property type="evidence" value="ECO:0007669"/>
    <property type="project" value="InterPro"/>
</dbReference>
<feature type="domain" description="ATP-dependent DNA ligase family profile" evidence="5">
    <location>
        <begin position="104"/>
        <end position="194"/>
    </location>
</feature>
<dbReference type="Gene3D" id="2.40.50.140">
    <property type="entry name" value="Nucleic acid-binding proteins"/>
    <property type="match status" value="1"/>
</dbReference>
<dbReference type="PROSITE" id="PS50160">
    <property type="entry name" value="DNA_LIGASE_A3"/>
    <property type="match status" value="1"/>
</dbReference>
<dbReference type="InterPro" id="IPR014146">
    <property type="entry name" value="LigD_ligase_dom"/>
</dbReference>
<accession>A0A1D2YTZ7</accession>
<reference evidence="6 7" key="1">
    <citation type="submission" date="2016-09" db="EMBL/GenBank/DDBJ databases">
        <title>Draft genome sequence for the type strain of Vulcanibacillus modesticaldus BR, a strictly anaerobic, moderately thermophilic, and nitrate-reducing bacterium from deep sea-hydrothermal vents of the Mid-Atlantic Ridge.</title>
        <authorList>
            <person name="Abin C.A."/>
            <person name="Hollibaugh J.T."/>
        </authorList>
    </citation>
    <scope>NUCLEOTIDE SEQUENCE [LARGE SCALE GENOMIC DNA]</scope>
    <source>
        <strain evidence="6 7">BR</strain>
    </source>
</reference>
<dbReference type="PANTHER" id="PTHR45674">
    <property type="entry name" value="DNA LIGASE 1/3 FAMILY MEMBER"/>
    <property type="match status" value="1"/>
</dbReference>
<dbReference type="InterPro" id="IPR012340">
    <property type="entry name" value="NA-bd_OB-fold"/>
</dbReference>
<dbReference type="InterPro" id="IPR050191">
    <property type="entry name" value="ATP-dep_DNA_ligase"/>
</dbReference>
<evidence type="ECO:0000256" key="1">
    <source>
        <dbReference type="ARBA" id="ARBA00007572"/>
    </source>
</evidence>
<dbReference type="STRING" id="337097.BHF71_02455"/>
<dbReference type="Gene3D" id="3.30.470.30">
    <property type="entry name" value="DNA ligase/mRNA capping enzyme"/>
    <property type="match status" value="1"/>
</dbReference>
<organism evidence="6 7">
    <name type="scientific">Vulcanibacillus modesticaldus</name>
    <dbReference type="NCBI Taxonomy" id="337097"/>
    <lineage>
        <taxon>Bacteria</taxon>
        <taxon>Bacillati</taxon>
        <taxon>Bacillota</taxon>
        <taxon>Bacilli</taxon>
        <taxon>Bacillales</taxon>
        <taxon>Bacillaceae</taxon>
        <taxon>Vulcanibacillus</taxon>
    </lineage>
</organism>
<comment type="caution">
    <text evidence="6">The sequence shown here is derived from an EMBL/GenBank/DDBJ whole genome shotgun (WGS) entry which is preliminary data.</text>
</comment>
<dbReference type="AlphaFoldDB" id="A0A1D2YTZ7"/>
<evidence type="ECO:0000259" key="5">
    <source>
        <dbReference type="PROSITE" id="PS50160"/>
    </source>
</evidence>
<dbReference type="Pfam" id="PF04679">
    <property type="entry name" value="DNA_ligase_A_C"/>
    <property type="match status" value="1"/>
</dbReference>
<proteinExistence type="inferred from homology"/>
<evidence type="ECO:0000313" key="7">
    <source>
        <dbReference type="Proteomes" id="UP000243739"/>
    </source>
</evidence>
<dbReference type="SUPFAM" id="SSF50249">
    <property type="entry name" value="Nucleic acid-binding proteins"/>
    <property type="match status" value="1"/>
</dbReference>
<dbReference type="GO" id="GO:0003910">
    <property type="term" value="F:DNA ligase (ATP) activity"/>
    <property type="evidence" value="ECO:0007669"/>
    <property type="project" value="UniProtKB-EC"/>
</dbReference>
<evidence type="ECO:0000256" key="2">
    <source>
        <dbReference type="ARBA" id="ARBA00012727"/>
    </source>
</evidence>
<protein>
    <recommendedName>
        <fullName evidence="2">DNA ligase (ATP)</fullName>
        <ecNumber evidence="2">6.5.1.1</ecNumber>
    </recommendedName>
</protein>
<dbReference type="InterPro" id="IPR012310">
    <property type="entry name" value="DNA_ligase_ATP-dep_cent"/>
</dbReference>
<dbReference type="PANTHER" id="PTHR45674:SF4">
    <property type="entry name" value="DNA LIGASE 1"/>
    <property type="match status" value="1"/>
</dbReference>
<dbReference type="Pfam" id="PF01068">
    <property type="entry name" value="DNA_ligase_A_M"/>
    <property type="match status" value="1"/>
</dbReference>
<dbReference type="SUPFAM" id="SSF56091">
    <property type="entry name" value="DNA ligase/mRNA capping enzyme, catalytic domain"/>
    <property type="match status" value="1"/>
</dbReference>
<dbReference type="InterPro" id="IPR012309">
    <property type="entry name" value="DNA_ligase_ATP-dep_C"/>
</dbReference>
<evidence type="ECO:0000313" key="6">
    <source>
        <dbReference type="EMBL" id="OEF99121.1"/>
    </source>
</evidence>
<gene>
    <name evidence="6" type="ORF">BHF71_02455</name>
</gene>
<keyword evidence="3 6" id="KW-0436">Ligase</keyword>
<dbReference type="Gene3D" id="3.30.1490.70">
    <property type="match status" value="1"/>
</dbReference>
<name>A0A1D2YTZ7_9BACI</name>
<dbReference type="GO" id="GO:0005524">
    <property type="term" value="F:ATP binding"/>
    <property type="evidence" value="ECO:0007669"/>
    <property type="project" value="InterPro"/>
</dbReference>
<dbReference type="OrthoDB" id="9802472at2"/>
<dbReference type="EMBL" id="MIJF01000035">
    <property type="protein sequence ID" value="OEF99121.1"/>
    <property type="molecule type" value="Genomic_DNA"/>
</dbReference>
<comment type="catalytic activity">
    <reaction evidence="4">
        <text>ATP + (deoxyribonucleotide)n-3'-hydroxyl + 5'-phospho-(deoxyribonucleotide)m = (deoxyribonucleotide)n+m + AMP + diphosphate.</text>
        <dbReference type="EC" id="6.5.1.1"/>
    </reaction>
</comment>
<evidence type="ECO:0000256" key="4">
    <source>
        <dbReference type="ARBA" id="ARBA00034003"/>
    </source>
</evidence>
<dbReference type="Proteomes" id="UP000243739">
    <property type="component" value="Unassembled WGS sequence"/>
</dbReference>
<keyword evidence="7" id="KW-1185">Reference proteome</keyword>
<dbReference type="CDD" id="cd07971">
    <property type="entry name" value="OBF_DNA_ligase_LigD"/>
    <property type="match status" value="1"/>
</dbReference>
<evidence type="ECO:0000256" key="3">
    <source>
        <dbReference type="ARBA" id="ARBA00022598"/>
    </source>
</evidence>
<dbReference type="NCBIfam" id="TIGR02779">
    <property type="entry name" value="NHEJ_ligase_lig"/>
    <property type="match status" value="1"/>
</dbReference>